<evidence type="ECO:0000256" key="1">
    <source>
        <dbReference type="SAM" id="Phobius"/>
    </source>
</evidence>
<protein>
    <recommendedName>
        <fullName evidence="4">DUF2178 domain-containing protein</fullName>
    </recommendedName>
</protein>
<dbReference type="EMBL" id="JAPTGB010000028">
    <property type="protein sequence ID" value="MCZ0861536.1"/>
    <property type="molecule type" value="Genomic_DNA"/>
</dbReference>
<feature type="transmembrane region" description="Helical" evidence="1">
    <location>
        <begin position="35"/>
        <end position="53"/>
    </location>
</feature>
<evidence type="ECO:0000313" key="3">
    <source>
        <dbReference type="Proteomes" id="UP001141422"/>
    </source>
</evidence>
<dbReference type="RefSeq" id="WP_268925727.1">
    <property type="nucleotide sequence ID" value="NZ_JAPTGB010000028.1"/>
</dbReference>
<dbReference type="InterPro" id="IPR019235">
    <property type="entry name" value="DUF2178_TM"/>
</dbReference>
<organism evidence="2 3">
    <name type="scientific">Methanocorpusculum petauri</name>
    <dbReference type="NCBI Taxonomy" id="3002863"/>
    <lineage>
        <taxon>Archaea</taxon>
        <taxon>Methanobacteriati</taxon>
        <taxon>Methanobacteriota</taxon>
        <taxon>Stenosarchaea group</taxon>
        <taxon>Methanomicrobia</taxon>
        <taxon>Methanomicrobiales</taxon>
        <taxon>Methanocorpusculaceae</taxon>
        <taxon>Methanocorpusculum</taxon>
    </lineage>
</organism>
<keyword evidence="3" id="KW-1185">Reference proteome</keyword>
<dbReference type="Pfam" id="PF09946">
    <property type="entry name" value="DUF2178"/>
    <property type="match status" value="1"/>
</dbReference>
<accession>A0ABT4IIH5</accession>
<name>A0ABT4IIH5_9EURY</name>
<evidence type="ECO:0008006" key="4">
    <source>
        <dbReference type="Google" id="ProtNLM"/>
    </source>
</evidence>
<keyword evidence="1" id="KW-0812">Transmembrane</keyword>
<evidence type="ECO:0000313" key="2">
    <source>
        <dbReference type="EMBL" id="MCZ0861536.1"/>
    </source>
</evidence>
<reference evidence="2" key="1">
    <citation type="submission" date="2022-12" db="EMBL/GenBank/DDBJ databases">
        <title>Isolation and characterisation of novel Methanocorpusculum spp. from native Australian herbivores indicates the genus is ancestrally host-associated.</title>
        <authorList>
            <person name="Volmer J.G."/>
            <person name="Soo R.M."/>
            <person name="Evans P.N."/>
            <person name="Hoedt E.C."/>
            <person name="Astorga Alsina A.L."/>
            <person name="Woodcroft B.J."/>
            <person name="Tyson G.W."/>
            <person name="Hugenholtz P."/>
            <person name="Morrison M."/>
        </authorList>
    </citation>
    <scope>NUCLEOTIDE SEQUENCE</scope>
    <source>
        <strain evidence="2">MG</strain>
    </source>
</reference>
<keyword evidence="1" id="KW-0472">Membrane</keyword>
<feature type="transmembrane region" description="Helical" evidence="1">
    <location>
        <begin position="9"/>
        <end position="29"/>
    </location>
</feature>
<keyword evidence="1" id="KW-1133">Transmembrane helix</keyword>
<dbReference type="Proteomes" id="UP001141422">
    <property type="component" value="Unassembled WGS sequence"/>
</dbReference>
<feature type="transmembrane region" description="Helical" evidence="1">
    <location>
        <begin position="84"/>
        <end position="102"/>
    </location>
</feature>
<feature type="transmembrane region" description="Helical" evidence="1">
    <location>
        <begin position="108"/>
        <end position="133"/>
    </location>
</feature>
<proteinExistence type="predicted"/>
<gene>
    <name evidence="2" type="ORF">O0S10_09950</name>
</gene>
<comment type="caution">
    <text evidence="2">The sequence shown here is derived from an EMBL/GenBank/DDBJ whole genome shotgun (WGS) entry which is preliminary data.</text>
</comment>
<sequence>MKILRLEKFAFSSVLAILAVCVFVCGVTAGEMRFVIGGILLCLLAIVGFYSAFRGTSSAEMIEQYADERDRFVAMKSATASLKILNFLFFTAGFVLVCLFGVTKESSFLAAGAALWTGIGVMAGTLLVMNLYYEKRL</sequence>